<name>A0A1Y2B8I7_9FUNG</name>
<protein>
    <recommendedName>
        <fullName evidence="3">BACK domain-containing protein</fullName>
    </recommendedName>
</protein>
<comment type="caution">
    <text evidence="1">The sequence shown here is derived from an EMBL/GenBank/DDBJ whole genome shotgun (WGS) entry which is preliminary data.</text>
</comment>
<dbReference type="OrthoDB" id="2119149at2759"/>
<evidence type="ECO:0008006" key="3">
    <source>
        <dbReference type="Google" id="ProtNLM"/>
    </source>
</evidence>
<dbReference type="Proteomes" id="UP000193642">
    <property type="component" value="Unassembled WGS sequence"/>
</dbReference>
<evidence type="ECO:0000313" key="1">
    <source>
        <dbReference type="EMBL" id="ORY31139.1"/>
    </source>
</evidence>
<organism evidence="1 2">
    <name type="scientific">Rhizoclosmatium globosum</name>
    <dbReference type="NCBI Taxonomy" id="329046"/>
    <lineage>
        <taxon>Eukaryota</taxon>
        <taxon>Fungi</taxon>
        <taxon>Fungi incertae sedis</taxon>
        <taxon>Chytridiomycota</taxon>
        <taxon>Chytridiomycota incertae sedis</taxon>
        <taxon>Chytridiomycetes</taxon>
        <taxon>Chytridiales</taxon>
        <taxon>Chytriomycetaceae</taxon>
        <taxon>Rhizoclosmatium</taxon>
    </lineage>
</organism>
<dbReference type="AlphaFoldDB" id="A0A1Y2B8I7"/>
<accession>A0A1Y2B8I7</accession>
<dbReference type="EMBL" id="MCGO01000079">
    <property type="protein sequence ID" value="ORY31139.1"/>
    <property type="molecule type" value="Genomic_DNA"/>
</dbReference>
<gene>
    <name evidence="1" type="ORF">BCR33DRAFT_724084</name>
</gene>
<evidence type="ECO:0000313" key="2">
    <source>
        <dbReference type="Proteomes" id="UP000193642"/>
    </source>
</evidence>
<reference evidence="1 2" key="1">
    <citation type="submission" date="2016-07" db="EMBL/GenBank/DDBJ databases">
        <title>Pervasive Adenine N6-methylation of Active Genes in Fungi.</title>
        <authorList>
            <consortium name="DOE Joint Genome Institute"/>
            <person name="Mondo S.J."/>
            <person name="Dannebaum R.O."/>
            <person name="Kuo R.C."/>
            <person name="Labutti K."/>
            <person name="Haridas S."/>
            <person name="Kuo A."/>
            <person name="Salamov A."/>
            <person name="Ahrendt S.R."/>
            <person name="Lipzen A."/>
            <person name="Sullivan W."/>
            <person name="Andreopoulos W.B."/>
            <person name="Clum A."/>
            <person name="Lindquist E."/>
            <person name="Daum C."/>
            <person name="Ramamoorthy G.K."/>
            <person name="Gryganskyi A."/>
            <person name="Culley D."/>
            <person name="Magnuson J.K."/>
            <person name="James T.Y."/>
            <person name="O'Malley M.A."/>
            <person name="Stajich J.E."/>
            <person name="Spatafora J.W."/>
            <person name="Visel A."/>
            <person name="Grigoriev I.V."/>
        </authorList>
    </citation>
    <scope>NUCLEOTIDE SEQUENCE [LARGE SCALE GENOMIC DNA]</scope>
    <source>
        <strain evidence="1 2">JEL800</strain>
    </source>
</reference>
<keyword evidence="2" id="KW-1185">Reference proteome</keyword>
<proteinExistence type="predicted"/>
<sequence length="215" mass="24534">MHLVLCHIYENPEKGSESESRLNPSNFIPTFMNARFLQADVLVDGCVEWFPLHWKAVIQDPSFHHSLVDSDALELLLEQVSKKLNNGVSSADIFNILLRWSRDWESSEIKSDFNLKQLVSKYVNFADVTTEEWGAFAEEFIGNIACCVDLKSVVSVLKTHIGSVYEIKCSRCGWINADLWLQKQNCRSSNYNPHSVPLNFHDWLRKSAQGVTTVV</sequence>